<dbReference type="GeneID" id="65103326"/>
<protein>
    <submittedName>
        <fullName evidence="1">Uncharacterized protein</fullName>
    </submittedName>
</protein>
<dbReference type="KEGG" id="vg:65103326"/>
<name>A0A6B9XM92_9VIRU</name>
<keyword evidence="2" id="KW-1185">Reference proteome</keyword>
<proteinExistence type="predicted"/>
<dbReference type="EMBL" id="MN803438">
    <property type="protein sequence ID" value="QHR78577.1"/>
    <property type="molecule type" value="Genomic_DNA"/>
</dbReference>
<sequence length="41" mass="5120">MFIMSKLKYILKLEKQTFTVNSEGGFKKYYLMNDFEFYIYF</sequence>
<reference evidence="1" key="1">
    <citation type="journal article" date="2020" name="Arch. Virol.">
        <title>Complete genome sequence and analysis of a novel lymphocystivirus detected in whitemouth croaker (Micropogonias furnieri): lymphocystis disease virus 4.</title>
        <authorList>
            <person name="Doszpoly A."/>
            <person name="Kajan G.L."/>
            <person name="Puentes R."/>
            <person name="Perretta A."/>
        </authorList>
    </citation>
    <scope>NUCLEOTIDE SEQUENCE</scope>
    <source>
        <strain evidence="1">LCDV-WC</strain>
    </source>
</reference>
<evidence type="ECO:0000313" key="2">
    <source>
        <dbReference type="Proteomes" id="UP000678193"/>
    </source>
</evidence>
<evidence type="ECO:0000313" key="1">
    <source>
        <dbReference type="EMBL" id="QHR78577.1"/>
    </source>
</evidence>
<dbReference type="RefSeq" id="YP_010087993.1">
    <property type="nucleotide sequence ID" value="NC_055603.1"/>
</dbReference>
<accession>A0A6B9XM92</accession>
<organism evidence="1 2">
    <name type="scientific">Lymphocystis disease virus 4</name>
    <dbReference type="NCBI Taxonomy" id="2704413"/>
    <lineage>
        <taxon>Viruses</taxon>
        <taxon>Varidnaviria</taxon>
        <taxon>Bamfordvirae</taxon>
        <taxon>Nucleocytoviricota</taxon>
        <taxon>Megaviricetes</taxon>
        <taxon>Pimascovirales</taxon>
        <taxon>Pimascovirales incertae sedis</taxon>
        <taxon>Iridoviridae</taxon>
        <taxon>Alphairidovirinae</taxon>
        <taxon>Lymphocystivirus</taxon>
        <taxon>Lymphocystivirus micropogonias1</taxon>
    </lineage>
</organism>
<dbReference type="Proteomes" id="UP000678193">
    <property type="component" value="Segment"/>
</dbReference>